<gene>
    <name evidence="4" type="ORF">SAMN04487905_11446</name>
</gene>
<keyword evidence="1" id="KW-0521">NADP</keyword>
<name>A0A1H0WRC1_9ACTN</name>
<dbReference type="Gene3D" id="3.40.50.720">
    <property type="entry name" value="NAD(P)-binding Rossmann-like Domain"/>
    <property type="match status" value="1"/>
</dbReference>
<dbReference type="GO" id="GO:0070402">
    <property type="term" value="F:NADPH binding"/>
    <property type="evidence" value="ECO:0007669"/>
    <property type="project" value="TreeGrafter"/>
</dbReference>
<dbReference type="InterPro" id="IPR011032">
    <property type="entry name" value="GroES-like_sf"/>
</dbReference>
<dbReference type="PANTHER" id="PTHR48106">
    <property type="entry name" value="QUINONE OXIDOREDUCTASE PIG3-RELATED"/>
    <property type="match status" value="1"/>
</dbReference>
<accession>A0A1H0WRC1</accession>
<dbReference type="PANTHER" id="PTHR48106:SF8">
    <property type="entry name" value="OS02G0805600 PROTEIN"/>
    <property type="match status" value="1"/>
</dbReference>
<dbReference type="RefSeq" id="WP_092604125.1">
    <property type="nucleotide sequence ID" value="NZ_FNJR01000014.1"/>
</dbReference>
<evidence type="ECO:0000256" key="2">
    <source>
        <dbReference type="ARBA" id="ARBA00023002"/>
    </source>
</evidence>
<dbReference type="SMART" id="SM00829">
    <property type="entry name" value="PKS_ER"/>
    <property type="match status" value="1"/>
</dbReference>
<dbReference type="Pfam" id="PF08240">
    <property type="entry name" value="ADH_N"/>
    <property type="match status" value="1"/>
</dbReference>
<dbReference type="InterPro" id="IPR002364">
    <property type="entry name" value="Quin_OxRdtase/zeta-crystal_CS"/>
</dbReference>
<dbReference type="InterPro" id="IPR036291">
    <property type="entry name" value="NAD(P)-bd_dom_sf"/>
</dbReference>
<dbReference type="EMBL" id="FNJR01000014">
    <property type="protein sequence ID" value="SDP93192.1"/>
    <property type="molecule type" value="Genomic_DNA"/>
</dbReference>
<keyword evidence="2" id="KW-0560">Oxidoreductase</keyword>
<evidence type="ECO:0000259" key="3">
    <source>
        <dbReference type="SMART" id="SM00829"/>
    </source>
</evidence>
<dbReference type="InterPro" id="IPR013149">
    <property type="entry name" value="ADH-like_C"/>
</dbReference>
<dbReference type="Gene3D" id="3.90.180.10">
    <property type="entry name" value="Medium-chain alcohol dehydrogenases, catalytic domain"/>
    <property type="match status" value="1"/>
</dbReference>
<dbReference type="Pfam" id="PF00107">
    <property type="entry name" value="ADH_zinc_N"/>
    <property type="match status" value="1"/>
</dbReference>
<dbReference type="GO" id="GO:0016651">
    <property type="term" value="F:oxidoreductase activity, acting on NAD(P)H"/>
    <property type="evidence" value="ECO:0007669"/>
    <property type="project" value="TreeGrafter"/>
</dbReference>
<dbReference type="NCBIfam" id="TIGR02824">
    <property type="entry name" value="quinone_pig3"/>
    <property type="match status" value="1"/>
</dbReference>
<dbReference type="SUPFAM" id="SSF50129">
    <property type="entry name" value="GroES-like"/>
    <property type="match status" value="1"/>
</dbReference>
<dbReference type="SUPFAM" id="SSF51735">
    <property type="entry name" value="NAD(P)-binding Rossmann-fold domains"/>
    <property type="match status" value="1"/>
</dbReference>
<feature type="domain" description="Enoyl reductase (ER)" evidence="3">
    <location>
        <begin position="10"/>
        <end position="323"/>
    </location>
</feature>
<dbReference type="InterPro" id="IPR020843">
    <property type="entry name" value="ER"/>
</dbReference>
<dbReference type="AlphaFoldDB" id="A0A1H0WRC1"/>
<dbReference type="GO" id="GO:0008270">
    <property type="term" value="F:zinc ion binding"/>
    <property type="evidence" value="ECO:0007669"/>
    <property type="project" value="InterPro"/>
</dbReference>
<keyword evidence="5" id="KW-1185">Reference proteome</keyword>
<protein>
    <submittedName>
        <fullName evidence="4">NADPH2:quinone reductase</fullName>
    </submittedName>
</protein>
<dbReference type="STRING" id="405564.SAMN04487905_11446"/>
<dbReference type="CDD" id="cd05276">
    <property type="entry name" value="p53_inducible_oxidoreductase"/>
    <property type="match status" value="1"/>
</dbReference>
<reference evidence="5" key="1">
    <citation type="submission" date="2016-10" db="EMBL/GenBank/DDBJ databases">
        <authorList>
            <person name="Varghese N."/>
            <person name="Submissions S."/>
        </authorList>
    </citation>
    <scope>NUCLEOTIDE SEQUENCE [LARGE SCALE GENOMIC DNA]</scope>
    <source>
        <strain evidence="5">DSM 46732</strain>
    </source>
</reference>
<organism evidence="4 5">
    <name type="scientific">Actinopolyspora xinjiangensis</name>
    <dbReference type="NCBI Taxonomy" id="405564"/>
    <lineage>
        <taxon>Bacteria</taxon>
        <taxon>Bacillati</taxon>
        <taxon>Actinomycetota</taxon>
        <taxon>Actinomycetes</taxon>
        <taxon>Actinopolysporales</taxon>
        <taxon>Actinopolysporaceae</taxon>
        <taxon>Actinopolyspora</taxon>
    </lineage>
</organism>
<proteinExistence type="predicted"/>
<dbReference type="InterPro" id="IPR014189">
    <property type="entry name" value="Quinone_OxRdtase_PIG3"/>
</dbReference>
<dbReference type="OrthoDB" id="9780520at2"/>
<dbReference type="PROSITE" id="PS01162">
    <property type="entry name" value="QOR_ZETA_CRYSTAL"/>
    <property type="match status" value="1"/>
</dbReference>
<sequence length="326" mass="33965">MYAITIREAGEPDVLEWREVPTPEPGPGEVAVDVTAAGVNRADVAQRQGSYPPPEGASELLGLECSGTVAEVGAGVTGWRPGDAVCALLAGGGYAERVVVPVTQLLPIPTGVDPVDAAGLPEVVCTVWSNIVHEAGLERGQLLLVHGGSGGIGTCAIQLGRALGAQVAATAGGGPGLRLCEELGAEPAVDYREQDFVAEVKRLGGANVILDNMGGSYLDRNLSALAPDGHLAVIGMQGGRKAELDMGKMLMKRLRMSALGLRGRPLEGPHGKAAIVADVRQRAWPMIERGEVRPVVHHRLPMREAARAHELMEAGGVHGKILLTTE</sequence>
<evidence type="ECO:0000313" key="4">
    <source>
        <dbReference type="EMBL" id="SDP93192.1"/>
    </source>
</evidence>
<dbReference type="Proteomes" id="UP000199497">
    <property type="component" value="Unassembled WGS sequence"/>
</dbReference>
<evidence type="ECO:0000313" key="5">
    <source>
        <dbReference type="Proteomes" id="UP000199497"/>
    </source>
</evidence>
<dbReference type="InterPro" id="IPR013154">
    <property type="entry name" value="ADH-like_N"/>
</dbReference>
<evidence type="ECO:0000256" key="1">
    <source>
        <dbReference type="ARBA" id="ARBA00022857"/>
    </source>
</evidence>